<reference evidence="1" key="1">
    <citation type="submission" date="2018-11" db="EMBL/GenBank/DDBJ databases">
        <title>The sequence and de novo assembly of Larimichthys crocea genome using PacBio and Hi-C technologies.</title>
        <authorList>
            <person name="Xu P."/>
            <person name="Chen B."/>
            <person name="Zhou Z."/>
            <person name="Ke Q."/>
            <person name="Wu Y."/>
            <person name="Bai H."/>
            <person name="Pu F."/>
        </authorList>
    </citation>
    <scope>NUCLEOTIDE SEQUENCE</scope>
    <source>
        <tissue evidence="1">Muscle</tissue>
    </source>
</reference>
<name>A0ACD3REN5_LARCR</name>
<keyword evidence="2" id="KW-1185">Reference proteome</keyword>
<comment type="caution">
    <text evidence="1">The sequence shown here is derived from an EMBL/GenBank/DDBJ whole genome shotgun (WGS) entry which is preliminary data.</text>
</comment>
<gene>
    <name evidence="1" type="ORF">E3U43_001500</name>
</gene>
<evidence type="ECO:0000313" key="1">
    <source>
        <dbReference type="EMBL" id="TMS17431.1"/>
    </source>
</evidence>
<dbReference type="EMBL" id="CM011680">
    <property type="protein sequence ID" value="TMS17431.1"/>
    <property type="molecule type" value="Genomic_DNA"/>
</dbReference>
<protein>
    <submittedName>
        <fullName evidence="1">Uncharacterized protein</fullName>
    </submittedName>
</protein>
<organism evidence="1 2">
    <name type="scientific">Larimichthys crocea</name>
    <name type="common">Large yellow croaker</name>
    <name type="synonym">Pseudosciaena crocea</name>
    <dbReference type="NCBI Taxonomy" id="215358"/>
    <lineage>
        <taxon>Eukaryota</taxon>
        <taxon>Metazoa</taxon>
        <taxon>Chordata</taxon>
        <taxon>Craniata</taxon>
        <taxon>Vertebrata</taxon>
        <taxon>Euteleostomi</taxon>
        <taxon>Actinopterygii</taxon>
        <taxon>Neopterygii</taxon>
        <taxon>Teleostei</taxon>
        <taxon>Neoteleostei</taxon>
        <taxon>Acanthomorphata</taxon>
        <taxon>Eupercaria</taxon>
        <taxon>Sciaenidae</taxon>
        <taxon>Larimichthys</taxon>
    </lineage>
</organism>
<sequence length="111" mass="12083">MMNRDSRPPFGLDSLSALSKPSASSPKLFNSLLLGPSMAQSKPEGSSLRDLLNSGPGQTPPGPWREWGTIPLCLYLSRQRQAEDQPPKLSGSHHRFGCGDQKGRRPSDRGL</sequence>
<dbReference type="Proteomes" id="UP000793456">
    <property type="component" value="Chromosome VII"/>
</dbReference>
<proteinExistence type="predicted"/>
<evidence type="ECO:0000313" key="2">
    <source>
        <dbReference type="Proteomes" id="UP000793456"/>
    </source>
</evidence>
<accession>A0ACD3REN5</accession>